<feature type="non-terminal residue" evidence="1">
    <location>
        <position position="1"/>
    </location>
</feature>
<reference evidence="1" key="1">
    <citation type="submission" date="2021-06" db="EMBL/GenBank/DDBJ databases">
        <authorList>
            <person name="Kallberg Y."/>
            <person name="Tangrot J."/>
            <person name="Rosling A."/>
        </authorList>
    </citation>
    <scope>NUCLEOTIDE SEQUENCE</scope>
    <source>
        <strain evidence="1">CL356</strain>
    </source>
</reference>
<dbReference type="EMBL" id="CAJVPT010019444">
    <property type="protein sequence ID" value="CAG8641193.1"/>
    <property type="molecule type" value="Genomic_DNA"/>
</dbReference>
<evidence type="ECO:0000313" key="2">
    <source>
        <dbReference type="Proteomes" id="UP000789525"/>
    </source>
</evidence>
<name>A0ACA9NFY9_9GLOM</name>
<organism evidence="1 2">
    <name type="scientific">Acaulospora colombiana</name>
    <dbReference type="NCBI Taxonomy" id="27376"/>
    <lineage>
        <taxon>Eukaryota</taxon>
        <taxon>Fungi</taxon>
        <taxon>Fungi incertae sedis</taxon>
        <taxon>Mucoromycota</taxon>
        <taxon>Glomeromycotina</taxon>
        <taxon>Glomeromycetes</taxon>
        <taxon>Diversisporales</taxon>
        <taxon>Acaulosporaceae</taxon>
        <taxon>Acaulospora</taxon>
    </lineage>
</organism>
<gene>
    <name evidence="1" type="ORF">ACOLOM_LOCUS7945</name>
</gene>
<proteinExistence type="predicted"/>
<dbReference type="Proteomes" id="UP000789525">
    <property type="component" value="Unassembled WGS sequence"/>
</dbReference>
<evidence type="ECO:0000313" key="1">
    <source>
        <dbReference type="EMBL" id="CAG8641193.1"/>
    </source>
</evidence>
<accession>A0ACA9NFY9</accession>
<sequence length="926" mass="103346">LSELVYIIAVFASSSSRQEAILIKIGIRQRSDEEGVASKLGCPCCFPSLGKRATASLVDRNGLHICENAAKKCFLFDKIQKHRVCQSALVELQEIRPGWNATFNPAEPPNSICNPTMGWLSVRELWATKSRLVSTQPLCLFMEDDRAAKAARAKALLNKRRANKAPTPGANSTEASTQAHPSPPGSTYSPSVGTPTPASPAVNTVNLKEEEPSSGPTNHERQASTESRRDSRSNGHDPYAALVRTRSPISSPSVDESPLQRLVQNQQQTISLLVSEKASLAAALERLEGLDEKYGSVAGQLEASKRAAQTLEGRSRDLEIELSRVQKQNEQFTTKDKASVEALRQKERDLELSRKEAEDMRKRADQLETKLRDLQEQIQADDRVERLQASLKSSEERSQSLETQLARTKQDEAIAKLNSLKAEEEKLRSEHQSLHAIVDESKAKIDSLSAELDSLRSAHEALIKEAKKHASTVDELTRKISVEGGKSTMQEKKLKALQNELAAAKKHADEAEAAHKNLQNENVGLMASLNEMRPRLMQLTEEKLNLTEAIEKLEEDRHVHEKAVSDLEVTIEELRARCETLEGEKAKLEGSLEAERDAMDQDMERLQQALSQTEAELQRTVTSVKDLETERGIHRQAVERYQIEMDKLDAELADLRAQYTTLQDDFAASQNAREQDANILEESHAVVQRANAEVEALRNEVLSKEEEIEQLKAEAAHTNTKPQRGHQRNPSLDNEMFESDGTFELSQARSRIRNLETTIFQEQAKAHNLRKQVNSLEEELHRLRRTSRPHQVTPTFQSPALSHKDLPLETPLDSALPPDVRHKRKISLSMLRARIDGEAALSHSAGGLGASPRPSLARNLSSSLHPMQEEETETEADEKMPLKADPGPSGSSSHIVVPRIERRRPQFLDDSHVFWCSCCRGDLVVL</sequence>
<protein>
    <submittedName>
        <fullName evidence="1">6163_t:CDS:1</fullName>
    </submittedName>
</protein>
<comment type="caution">
    <text evidence="1">The sequence shown here is derived from an EMBL/GenBank/DDBJ whole genome shotgun (WGS) entry which is preliminary data.</text>
</comment>
<keyword evidence="2" id="KW-1185">Reference proteome</keyword>